<dbReference type="NCBIfam" id="NF003549">
    <property type="entry name" value="PRK05205.1-5"/>
    <property type="match status" value="1"/>
</dbReference>
<dbReference type="EC" id="2.4.2.9" evidence="5"/>
<dbReference type="InterPro" id="IPR029057">
    <property type="entry name" value="PRTase-like"/>
</dbReference>
<dbReference type="FunFam" id="3.40.50.2020:FF:000020">
    <property type="entry name" value="Bifunctional protein PyrR"/>
    <property type="match status" value="1"/>
</dbReference>
<accession>A0A9Q4DAJ0</accession>
<evidence type="ECO:0000256" key="3">
    <source>
        <dbReference type="ARBA" id="ARBA00023015"/>
    </source>
</evidence>
<dbReference type="CDD" id="cd06223">
    <property type="entry name" value="PRTases_typeI"/>
    <property type="match status" value="1"/>
</dbReference>
<organism evidence="7 10">
    <name type="scientific">Aerococcus mictus</name>
    <dbReference type="NCBI Taxonomy" id="2976810"/>
    <lineage>
        <taxon>Bacteria</taxon>
        <taxon>Bacillati</taxon>
        <taxon>Bacillota</taxon>
        <taxon>Bacilli</taxon>
        <taxon>Lactobacillales</taxon>
        <taxon>Aerococcaceae</taxon>
        <taxon>Aerococcus</taxon>
    </lineage>
</organism>
<keyword evidence="4 5" id="KW-0804">Transcription</keyword>
<keyword evidence="5 7" id="KW-0328">Glycosyltransferase</keyword>
<dbReference type="GO" id="GO:0006353">
    <property type="term" value="P:DNA-templated transcription termination"/>
    <property type="evidence" value="ECO:0007669"/>
    <property type="project" value="UniProtKB-UniRule"/>
</dbReference>
<evidence type="ECO:0000313" key="10">
    <source>
        <dbReference type="Proteomes" id="UP001069047"/>
    </source>
</evidence>
<dbReference type="NCBIfam" id="NF003548">
    <property type="entry name" value="PRK05205.1-4"/>
    <property type="match status" value="1"/>
</dbReference>
<dbReference type="Gene3D" id="3.40.50.2020">
    <property type="match status" value="1"/>
</dbReference>
<comment type="function">
    <text evidence="5">Regulates transcriptional attenuation of the pyrimidine nucleotide (pyr) operon by binding in a uridine-dependent manner to specific sites on pyr mRNA. This disrupts an antiterminator hairpin in the RNA and favors formation of a downstream transcription terminator, leading to a reduced expression of downstream genes.</text>
</comment>
<keyword evidence="5" id="KW-0694">RNA-binding</keyword>
<reference evidence="8 9" key="1">
    <citation type="journal article" date="2020" name="J. Bacteriol.">
        <title>Aerococcus urinae Isolated from Women with Lower Urinary Tract Symptoms: In Vitro Aggregation and Genome Analysis.</title>
        <authorList>
            <person name="Hilt E.E."/>
            <person name="Putonti C."/>
            <person name="Thomas-White K."/>
            <person name="Lewis A.L."/>
            <person name="Visick K.L."/>
            <person name="Gilbert N.M."/>
            <person name="Wolfe A.J."/>
        </authorList>
    </citation>
    <scope>NUCLEOTIDE SEQUENCE [LARGE SCALE GENOMIC DNA]</scope>
    <source>
        <strain evidence="8 9">UMB1016</strain>
    </source>
</reference>
<dbReference type="Pfam" id="PF00156">
    <property type="entry name" value="Pribosyltran"/>
    <property type="match status" value="1"/>
</dbReference>
<comment type="function">
    <text evidence="5">Also displays a weak uracil phosphoribosyltransferase activity which is not physiologically significant.</text>
</comment>
<keyword evidence="3 5" id="KW-0805">Transcription regulation</keyword>
<dbReference type="InterPro" id="IPR000836">
    <property type="entry name" value="PRTase_dom"/>
</dbReference>
<evidence type="ECO:0000313" key="7">
    <source>
        <dbReference type="EMBL" id="MCY3086914.1"/>
    </source>
</evidence>
<dbReference type="PANTHER" id="PTHR11608">
    <property type="entry name" value="BIFUNCTIONAL PROTEIN PYRR"/>
    <property type="match status" value="1"/>
</dbReference>
<dbReference type="GeneID" id="86857791"/>
<name>A0A9Q4DAJ0_9LACT</name>
<dbReference type="EMBL" id="CP145132">
    <property type="protein sequence ID" value="WWC55175.1"/>
    <property type="molecule type" value="Genomic_DNA"/>
</dbReference>
<dbReference type="PANTHER" id="PTHR11608:SF0">
    <property type="entry name" value="BIFUNCTIONAL PROTEIN PYRR"/>
    <property type="match status" value="1"/>
</dbReference>
<sequence length="177" mass="20291">MATEVELLNEAEMKRALTRMSYEILERNHGTANLAIVGIKTRGAIIANRIKDRINQLEEADVFYGELDVRAYRDDLDQEKDKLIKDLSQLDFDVNGKHIFICDDVLMTGRTIRATMDALMDHGRPSKISLVTLIDRGHRELPIRADIVGKNIPTSRQEKIRVKMRELDSKDAVYIIK</sequence>
<dbReference type="EMBL" id="JAOTMY010000001">
    <property type="protein sequence ID" value="MCY3086914.1"/>
    <property type="molecule type" value="Genomic_DNA"/>
</dbReference>
<comment type="subunit">
    <text evidence="5">Homodimer and homohexamer; in equilibrium.</text>
</comment>
<comment type="catalytic activity">
    <reaction evidence="5">
        <text>UMP + diphosphate = 5-phospho-alpha-D-ribose 1-diphosphate + uracil</text>
        <dbReference type="Rhea" id="RHEA:13017"/>
        <dbReference type="ChEBI" id="CHEBI:17568"/>
        <dbReference type="ChEBI" id="CHEBI:33019"/>
        <dbReference type="ChEBI" id="CHEBI:57865"/>
        <dbReference type="ChEBI" id="CHEBI:58017"/>
        <dbReference type="EC" id="2.4.2.9"/>
    </reaction>
</comment>
<keyword evidence="2 5" id="KW-0806">Transcription termination</keyword>
<comment type="similarity">
    <text evidence="1 5">Belongs to the purine/pyrimidine phosphoribosyltransferase family. PyrR subfamily.</text>
</comment>
<dbReference type="AlphaFoldDB" id="A0A9Q4DAJ0"/>
<dbReference type="GO" id="GO:0004845">
    <property type="term" value="F:uracil phosphoribosyltransferase activity"/>
    <property type="evidence" value="ECO:0007669"/>
    <property type="project" value="UniProtKB-UniRule"/>
</dbReference>
<gene>
    <name evidence="5 7" type="primary">pyrR</name>
    <name evidence="8" type="ORF">DBT44_0002390</name>
    <name evidence="7" type="ORF">ODY61_02145</name>
</gene>
<dbReference type="HAMAP" id="MF_01219">
    <property type="entry name" value="PyrR"/>
    <property type="match status" value="1"/>
</dbReference>
<dbReference type="Proteomes" id="UP001069047">
    <property type="component" value="Unassembled WGS sequence"/>
</dbReference>
<dbReference type="InterPro" id="IPR023050">
    <property type="entry name" value="PyrR"/>
</dbReference>
<evidence type="ECO:0000259" key="6">
    <source>
        <dbReference type="Pfam" id="PF00156"/>
    </source>
</evidence>
<feature type="domain" description="Phosphoribosyltransferase" evidence="6">
    <location>
        <begin position="6"/>
        <end position="152"/>
    </location>
</feature>
<dbReference type="GO" id="GO:0003723">
    <property type="term" value="F:RNA binding"/>
    <property type="evidence" value="ECO:0007669"/>
    <property type="project" value="UniProtKB-UniRule"/>
</dbReference>
<keyword evidence="5 7" id="KW-0808">Transferase</keyword>
<reference evidence="7" key="2">
    <citation type="submission" date="2022-09" db="EMBL/GenBank/DDBJ databases">
        <title>Aerococcus urinae taxonomy study.</title>
        <authorList>
            <person name="Christensen J."/>
            <person name="Senneby E."/>
        </authorList>
    </citation>
    <scope>NUCLEOTIDE SEQUENCE</scope>
    <source>
        <strain evidence="7">LUND-41-B12</strain>
    </source>
</reference>
<reference evidence="8" key="3">
    <citation type="submission" date="2024-02" db="EMBL/GenBank/DDBJ databases">
        <authorList>
            <person name="Choi B."/>
        </authorList>
    </citation>
    <scope>NUCLEOTIDE SEQUENCE</scope>
    <source>
        <strain evidence="8">UMB1016</strain>
    </source>
</reference>
<feature type="short sequence motif" description="PRPP-binding" evidence="5">
    <location>
        <begin position="99"/>
        <end position="111"/>
    </location>
</feature>
<dbReference type="Proteomes" id="UP000250354">
    <property type="component" value="Chromosome"/>
</dbReference>
<dbReference type="SUPFAM" id="SSF53271">
    <property type="entry name" value="PRTase-like"/>
    <property type="match status" value="1"/>
</dbReference>
<keyword evidence="9" id="KW-1185">Reference proteome</keyword>
<evidence type="ECO:0000313" key="8">
    <source>
        <dbReference type="EMBL" id="WWC55175.1"/>
    </source>
</evidence>
<protein>
    <recommendedName>
        <fullName evidence="5">Bifunctional protein PyrR</fullName>
    </recommendedName>
    <domain>
        <recommendedName>
            <fullName evidence="5">Pyrimidine operon regulatory protein</fullName>
        </recommendedName>
    </domain>
    <domain>
        <recommendedName>
            <fullName evidence="5">Uracil phosphoribosyltransferase</fullName>
            <shortName evidence="5">UPRTase</shortName>
            <ecNumber evidence="5">2.4.2.9</ecNumber>
        </recommendedName>
    </domain>
</protein>
<dbReference type="RefSeq" id="WP_224783429.1">
    <property type="nucleotide sequence ID" value="NZ_CAJHLG010000001.1"/>
</dbReference>
<evidence type="ECO:0000256" key="5">
    <source>
        <dbReference type="HAMAP-Rule" id="MF_01219"/>
    </source>
</evidence>
<evidence type="ECO:0000256" key="2">
    <source>
        <dbReference type="ARBA" id="ARBA00022472"/>
    </source>
</evidence>
<proteinExistence type="inferred from homology"/>
<evidence type="ECO:0000256" key="1">
    <source>
        <dbReference type="ARBA" id="ARBA00005565"/>
    </source>
</evidence>
<evidence type="ECO:0000313" key="9">
    <source>
        <dbReference type="Proteomes" id="UP000250354"/>
    </source>
</evidence>
<dbReference type="InterPro" id="IPR050137">
    <property type="entry name" value="PyrR_bifunctional"/>
</dbReference>
<evidence type="ECO:0000256" key="4">
    <source>
        <dbReference type="ARBA" id="ARBA00023163"/>
    </source>
</evidence>